<sequence length="530" mass="60909">MSLLSDIWAAVIFVIILATVAWFTLITHIHYKPIQMMADKIKNYTARKSGELGIKSLPNELAFIDTAIDQLLQSSMDYENLHKQDRLLRQRTLFMELLSGLRVMTQEEWKKQMEAWELPYRYERLGIVMIEIDEYGAFAAQYKPGDQYLLKFLIETAYGEMAQKRGVHVWHSWTEPHRLSIVHHLGEEEASSGDTLPRLAEEFRAWINDNLDITVSAGISEEFRSIEAIASFHRQAAKHLSYKAVFGVNVVIDSQIAETKLPGGTYRYFEPLTEMIRFYKLNNGQWQDKLRDIFGELKRVLLTRNDLARLTNDLIRELETAMRTLPAGIQRLWTAEYRHQFEQAARHAETVEELQDRLHAVMNKLARDMERERINRDSHAVADRIKAYIDLHYADPDLSLIQVSDRYKLSPRVVSHLFKEATGEKFMDYVLKVRFGHARRLLLETDEPIQSIAEQVGYLHVISFHRAFKKCSAFRPENTGTCTGPEKGRKGKPNFHAGTGISGLAVVSVKSVISVNRPCGAEFSCVLIPG</sequence>
<dbReference type="Proteomes" id="UP000680304">
    <property type="component" value="Unassembled WGS sequence"/>
</dbReference>
<keyword evidence="8" id="KW-1185">Reference proteome</keyword>
<evidence type="ECO:0000313" key="7">
    <source>
        <dbReference type="EMBL" id="GIQ65381.1"/>
    </source>
</evidence>
<gene>
    <name evidence="7" type="ORF">PACILC2_39490</name>
</gene>
<keyword evidence="4" id="KW-0175">Coiled coil</keyword>
<evidence type="ECO:0000256" key="5">
    <source>
        <dbReference type="SAM" id="Phobius"/>
    </source>
</evidence>
<dbReference type="InterPro" id="IPR009057">
    <property type="entry name" value="Homeodomain-like_sf"/>
</dbReference>
<feature type="coiled-coil region" evidence="4">
    <location>
        <begin position="344"/>
        <end position="371"/>
    </location>
</feature>
<evidence type="ECO:0000256" key="3">
    <source>
        <dbReference type="ARBA" id="ARBA00023163"/>
    </source>
</evidence>
<dbReference type="SMART" id="SM00342">
    <property type="entry name" value="HTH_ARAC"/>
    <property type="match status" value="1"/>
</dbReference>
<keyword evidence="5" id="KW-0472">Membrane</keyword>
<feature type="domain" description="HTH araC/xylS-type" evidence="6">
    <location>
        <begin position="383"/>
        <end position="482"/>
    </location>
</feature>
<dbReference type="PANTHER" id="PTHR43280:SF28">
    <property type="entry name" value="HTH-TYPE TRANSCRIPTIONAL ACTIVATOR RHAS"/>
    <property type="match status" value="1"/>
</dbReference>
<dbReference type="EMBL" id="BOVJ01000130">
    <property type="protein sequence ID" value="GIQ65381.1"/>
    <property type="molecule type" value="Genomic_DNA"/>
</dbReference>
<keyword evidence="1" id="KW-0805">Transcription regulation</keyword>
<dbReference type="RefSeq" id="WP_213529835.1">
    <property type="nucleotide sequence ID" value="NZ_BOVJ01000130.1"/>
</dbReference>
<evidence type="ECO:0000256" key="4">
    <source>
        <dbReference type="SAM" id="Coils"/>
    </source>
</evidence>
<dbReference type="SUPFAM" id="SSF46689">
    <property type="entry name" value="Homeodomain-like"/>
    <property type="match status" value="1"/>
</dbReference>
<dbReference type="Gene3D" id="1.10.10.60">
    <property type="entry name" value="Homeodomain-like"/>
    <property type="match status" value="2"/>
</dbReference>
<dbReference type="InterPro" id="IPR018060">
    <property type="entry name" value="HTH_AraC"/>
</dbReference>
<keyword evidence="5" id="KW-1133">Transmembrane helix</keyword>
<dbReference type="Pfam" id="PF12833">
    <property type="entry name" value="HTH_18"/>
    <property type="match status" value="1"/>
</dbReference>
<organism evidence="7 8">
    <name type="scientific">Paenibacillus cisolokensis</name>
    <dbReference type="NCBI Taxonomy" id="1658519"/>
    <lineage>
        <taxon>Bacteria</taxon>
        <taxon>Bacillati</taxon>
        <taxon>Bacillota</taxon>
        <taxon>Bacilli</taxon>
        <taxon>Bacillales</taxon>
        <taxon>Paenibacillaceae</taxon>
        <taxon>Paenibacillus</taxon>
    </lineage>
</organism>
<name>A0ABQ4NAX4_9BACL</name>
<evidence type="ECO:0000256" key="2">
    <source>
        <dbReference type="ARBA" id="ARBA00023125"/>
    </source>
</evidence>
<dbReference type="PANTHER" id="PTHR43280">
    <property type="entry name" value="ARAC-FAMILY TRANSCRIPTIONAL REGULATOR"/>
    <property type="match status" value="1"/>
</dbReference>
<feature type="transmembrane region" description="Helical" evidence="5">
    <location>
        <begin position="7"/>
        <end position="31"/>
    </location>
</feature>
<keyword evidence="5" id="KW-0812">Transmembrane</keyword>
<proteinExistence type="predicted"/>
<keyword evidence="2" id="KW-0238">DNA-binding</keyword>
<keyword evidence="3" id="KW-0804">Transcription</keyword>
<evidence type="ECO:0000313" key="8">
    <source>
        <dbReference type="Proteomes" id="UP000680304"/>
    </source>
</evidence>
<evidence type="ECO:0000256" key="1">
    <source>
        <dbReference type="ARBA" id="ARBA00023015"/>
    </source>
</evidence>
<comment type="caution">
    <text evidence="7">The sequence shown here is derived from an EMBL/GenBank/DDBJ whole genome shotgun (WGS) entry which is preliminary data.</text>
</comment>
<accession>A0ABQ4NAX4</accession>
<evidence type="ECO:0000259" key="6">
    <source>
        <dbReference type="PROSITE" id="PS01124"/>
    </source>
</evidence>
<reference evidence="7 8" key="1">
    <citation type="submission" date="2021-04" db="EMBL/GenBank/DDBJ databases">
        <title>Draft genome sequence of Paenibacillus cisolokensis, LC2-13A.</title>
        <authorList>
            <person name="Uke A."/>
            <person name="Chhe C."/>
            <person name="Baramee S."/>
            <person name="Kosugi A."/>
        </authorList>
    </citation>
    <scope>NUCLEOTIDE SEQUENCE [LARGE SCALE GENOMIC DNA]</scope>
    <source>
        <strain evidence="7 8">LC2-13A</strain>
    </source>
</reference>
<dbReference type="PROSITE" id="PS01124">
    <property type="entry name" value="HTH_ARAC_FAMILY_2"/>
    <property type="match status" value="1"/>
</dbReference>
<protein>
    <recommendedName>
        <fullName evidence="6">HTH araC/xylS-type domain-containing protein</fullName>
    </recommendedName>
</protein>